<organism evidence="1 2">
    <name type="scientific">Holothuria leucospilota</name>
    <name type="common">Black long sea cucumber</name>
    <name type="synonym">Mertensiothuria leucospilota</name>
    <dbReference type="NCBI Taxonomy" id="206669"/>
    <lineage>
        <taxon>Eukaryota</taxon>
        <taxon>Metazoa</taxon>
        <taxon>Echinodermata</taxon>
        <taxon>Eleutherozoa</taxon>
        <taxon>Echinozoa</taxon>
        <taxon>Holothuroidea</taxon>
        <taxon>Aspidochirotacea</taxon>
        <taxon>Aspidochirotida</taxon>
        <taxon>Holothuriidae</taxon>
        <taxon>Holothuria</taxon>
    </lineage>
</organism>
<sequence length="51" mass="5928">MGERRLASLFPGPFPWILHISRDKHVHSYTCSYPCDLPRPRYAIRGFGNNP</sequence>
<gene>
    <name evidence="1" type="ORF">HOLleu_33181</name>
</gene>
<evidence type="ECO:0000313" key="2">
    <source>
        <dbReference type="Proteomes" id="UP001152320"/>
    </source>
</evidence>
<dbReference type="Proteomes" id="UP001152320">
    <property type="component" value="Chromosome 17"/>
</dbReference>
<comment type="caution">
    <text evidence="1">The sequence shown here is derived from an EMBL/GenBank/DDBJ whole genome shotgun (WGS) entry which is preliminary data.</text>
</comment>
<accession>A0A9Q0YPX1</accession>
<keyword evidence="2" id="KW-1185">Reference proteome</keyword>
<reference evidence="1" key="1">
    <citation type="submission" date="2021-10" db="EMBL/GenBank/DDBJ databases">
        <title>Tropical sea cucumber genome reveals ecological adaptation and Cuvierian tubules defense mechanism.</title>
        <authorList>
            <person name="Chen T."/>
        </authorList>
    </citation>
    <scope>NUCLEOTIDE SEQUENCE</scope>
    <source>
        <strain evidence="1">Nanhai2018</strain>
        <tissue evidence="1">Muscle</tissue>
    </source>
</reference>
<evidence type="ECO:0000313" key="1">
    <source>
        <dbReference type="EMBL" id="KAJ8025586.1"/>
    </source>
</evidence>
<name>A0A9Q0YPX1_HOLLE</name>
<dbReference type="EMBL" id="JAIZAY010000017">
    <property type="protein sequence ID" value="KAJ8025586.1"/>
    <property type="molecule type" value="Genomic_DNA"/>
</dbReference>
<proteinExistence type="predicted"/>
<protein>
    <submittedName>
        <fullName evidence="1">Uncharacterized protein</fullName>
    </submittedName>
</protein>
<dbReference type="AlphaFoldDB" id="A0A9Q0YPX1"/>